<dbReference type="Proteomes" id="UP001501747">
    <property type="component" value="Unassembled WGS sequence"/>
</dbReference>
<dbReference type="EMBL" id="BAABAL010000019">
    <property type="protein sequence ID" value="GAA4028781.1"/>
    <property type="molecule type" value="Genomic_DNA"/>
</dbReference>
<proteinExistence type="predicted"/>
<evidence type="ECO:0000313" key="2">
    <source>
        <dbReference type="Proteomes" id="UP001501747"/>
    </source>
</evidence>
<protein>
    <submittedName>
        <fullName evidence="1">Neutral zinc metallopeptidase</fullName>
    </submittedName>
</protein>
<keyword evidence="2" id="KW-1185">Reference proteome</keyword>
<reference evidence="2" key="1">
    <citation type="journal article" date="2019" name="Int. J. Syst. Evol. Microbiol.">
        <title>The Global Catalogue of Microorganisms (GCM) 10K type strain sequencing project: providing services to taxonomists for standard genome sequencing and annotation.</title>
        <authorList>
            <consortium name="The Broad Institute Genomics Platform"/>
            <consortium name="The Broad Institute Genome Sequencing Center for Infectious Disease"/>
            <person name="Wu L."/>
            <person name="Ma J."/>
        </authorList>
    </citation>
    <scope>NUCLEOTIDE SEQUENCE [LARGE SCALE GENOMIC DNA]</scope>
    <source>
        <strain evidence="2">JCM 17342</strain>
    </source>
</reference>
<evidence type="ECO:0000313" key="1">
    <source>
        <dbReference type="EMBL" id="GAA4028781.1"/>
    </source>
</evidence>
<sequence>MLMGAARRRAVRVTTLLAALLLAAGCTTVIRGEAKRVGAVVDPGSAAGLKVTEGASGPRSGVADAQVSVENADDGTMDRLAGNAVTDVQRYWVEQFPLTFGKPYEPLRRLASWDSGGKNVVLCKSNTAGVENAFFCPSEDLIAWDRGGLLPMLNTNYGPMAVVAVLAHEVGHAVGHRSGVTKPGMPTIIAEQQADCFTGAFFRHVAEGKAEHFEVSTGEGLSKVLGAMFALRDQVGASFTKRGAHGNAFDRVTAFQFGFGQGPKRCAAMDAKDINARVTEYTFAKQDDTKGNLPVNEQTVKAIVENLQAVHKDTGAAPPEVTFGGSCAAAGATATYCESSNTVALDMERLAQLGKAPAKQERARAIGDFAAFGEIASRYVLSVQKAVGMKLTGEVAGLRTACMVGNWAGSLLQRPIGGRNPVGTLRISPGDLDEAVTQLLTENTGMAADVNGKGVPSGFARVEAFHVGFLDGISACTEDFR</sequence>
<dbReference type="PROSITE" id="PS51257">
    <property type="entry name" value="PROKAR_LIPOPROTEIN"/>
    <property type="match status" value="1"/>
</dbReference>
<organism evidence="1 2">
    <name type="scientific">Allokutzneria multivorans</name>
    <dbReference type="NCBI Taxonomy" id="1142134"/>
    <lineage>
        <taxon>Bacteria</taxon>
        <taxon>Bacillati</taxon>
        <taxon>Actinomycetota</taxon>
        <taxon>Actinomycetes</taxon>
        <taxon>Pseudonocardiales</taxon>
        <taxon>Pseudonocardiaceae</taxon>
        <taxon>Allokutzneria</taxon>
    </lineage>
</organism>
<accession>A0ABP7TN32</accession>
<comment type="caution">
    <text evidence="1">The sequence shown here is derived from an EMBL/GenBank/DDBJ whole genome shotgun (WGS) entry which is preliminary data.</text>
</comment>
<gene>
    <name evidence="1" type="ORF">GCM10022247_62280</name>
</gene>
<dbReference type="SUPFAM" id="SSF55486">
    <property type="entry name" value="Metalloproteases ('zincins'), catalytic domain"/>
    <property type="match status" value="1"/>
</dbReference>
<name>A0ABP7TN32_9PSEU</name>